<protein>
    <submittedName>
        <fullName evidence="1">44553_t:CDS:1</fullName>
    </submittedName>
</protein>
<reference evidence="1 2" key="1">
    <citation type="submission" date="2021-06" db="EMBL/GenBank/DDBJ databases">
        <authorList>
            <person name="Kallberg Y."/>
            <person name="Tangrot J."/>
            <person name="Rosling A."/>
        </authorList>
    </citation>
    <scope>NUCLEOTIDE SEQUENCE [LARGE SCALE GENOMIC DNA]</scope>
    <source>
        <strain evidence="1 2">120-4 pot B 10/14</strain>
    </source>
</reference>
<evidence type="ECO:0000313" key="1">
    <source>
        <dbReference type="EMBL" id="CAG8809484.1"/>
    </source>
</evidence>
<keyword evidence="2" id="KW-1185">Reference proteome</keyword>
<organism evidence="1 2">
    <name type="scientific">Gigaspora margarita</name>
    <dbReference type="NCBI Taxonomy" id="4874"/>
    <lineage>
        <taxon>Eukaryota</taxon>
        <taxon>Fungi</taxon>
        <taxon>Fungi incertae sedis</taxon>
        <taxon>Mucoromycota</taxon>
        <taxon>Glomeromycotina</taxon>
        <taxon>Glomeromycetes</taxon>
        <taxon>Diversisporales</taxon>
        <taxon>Gigasporaceae</taxon>
        <taxon>Gigaspora</taxon>
    </lineage>
</organism>
<dbReference type="Proteomes" id="UP000789901">
    <property type="component" value="Unassembled WGS sequence"/>
</dbReference>
<accession>A0ABN7W0M3</accession>
<name>A0ABN7W0M3_GIGMA</name>
<evidence type="ECO:0000313" key="2">
    <source>
        <dbReference type="Proteomes" id="UP000789901"/>
    </source>
</evidence>
<proteinExistence type="predicted"/>
<dbReference type="EMBL" id="CAJVQB010026896">
    <property type="protein sequence ID" value="CAG8809484.1"/>
    <property type="molecule type" value="Genomic_DNA"/>
</dbReference>
<sequence>MSLNPNKYPEDNPFSVKQNNTTYKYHIISEGIYPPKNTLCYTSAHSHNKTRYKIPNDYLVQTSWRRKKSKHIIECEIKYELDRPIFIVRFQEDSQQYILESKESPSNAANKYLWKKNPDNPNARIFGVHVFCLNILDIEKELLQEIQFCFQDKDYLANYNKEKTSSFDAFIKVIDQELPRDHNISNARKNINEEMNKQVPINILNAKNISFTTTNEIPHINNQEIEEEILKYIGKARYRRITNILLFLIPGDGRNVDRKIKHVMITCTMLDDIPNIHKANSHNTVILYLGAENYEMLQQVMKLLISELHSLMVNGIEKDMDQLKNEFFNNSTSTLPPGHTKPPLLSMIPLNYYVPDELHIMLRIWDRLWDMEMKRISVGFHFWLDHSMQSWSYTPLMGGDKERPYNSKFVEYKNSN</sequence>
<feature type="non-terminal residue" evidence="1">
    <location>
        <position position="416"/>
    </location>
</feature>
<gene>
    <name evidence="1" type="ORF">GMARGA_LOCUS24900</name>
</gene>
<comment type="caution">
    <text evidence="1">The sequence shown here is derived from an EMBL/GenBank/DDBJ whole genome shotgun (WGS) entry which is preliminary data.</text>
</comment>